<dbReference type="Proteomes" id="UP000178129">
    <property type="component" value="Unassembled WGS sequence"/>
</dbReference>
<name>A0A1E1KVV2_9HELO</name>
<organism evidence="2 3">
    <name type="scientific">Rhynchosporium graminicola</name>
    <dbReference type="NCBI Taxonomy" id="2792576"/>
    <lineage>
        <taxon>Eukaryota</taxon>
        <taxon>Fungi</taxon>
        <taxon>Dikarya</taxon>
        <taxon>Ascomycota</taxon>
        <taxon>Pezizomycotina</taxon>
        <taxon>Leotiomycetes</taxon>
        <taxon>Helotiales</taxon>
        <taxon>Ploettnerulaceae</taxon>
        <taxon>Rhynchosporium</taxon>
    </lineage>
</organism>
<dbReference type="EMBL" id="FJUW01000024">
    <property type="protein sequence ID" value="CZT02288.1"/>
    <property type="molecule type" value="Genomic_DNA"/>
</dbReference>
<comment type="caution">
    <text evidence="2">The sequence shown here is derived from an EMBL/GenBank/DDBJ whole genome shotgun (WGS) entry which is preliminary data.</text>
</comment>
<evidence type="ECO:0000313" key="3">
    <source>
        <dbReference type="Proteomes" id="UP000178129"/>
    </source>
</evidence>
<feature type="region of interest" description="Disordered" evidence="1">
    <location>
        <begin position="1"/>
        <end position="20"/>
    </location>
</feature>
<dbReference type="AlphaFoldDB" id="A0A1E1KVV2"/>
<feature type="compositionally biased region" description="Polar residues" evidence="1">
    <location>
        <begin position="1"/>
        <end position="10"/>
    </location>
</feature>
<proteinExistence type="predicted"/>
<protein>
    <submittedName>
        <fullName evidence="2">Uncharacterized protein</fullName>
    </submittedName>
</protein>
<evidence type="ECO:0000313" key="2">
    <source>
        <dbReference type="EMBL" id="CZT02288.1"/>
    </source>
</evidence>
<reference evidence="3" key="1">
    <citation type="submission" date="2016-03" db="EMBL/GenBank/DDBJ databases">
        <authorList>
            <person name="Ploux O."/>
        </authorList>
    </citation>
    <scope>NUCLEOTIDE SEQUENCE [LARGE SCALE GENOMIC DNA]</scope>
    <source>
        <strain evidence="3">UK7</strain>
    </source>
</reference>
<evidence type="ECO:0000256" key="1">
    <source>
        <dbReference type="SAM" id="MobiDB-lite"/>
    </source>
</evidence>
<accession>A0A1E1KVV2</accession>
<gene>
    <name evidence="2" type="ORF">RCO7_14683</name>
</gene>
<sequence>MGHSMTSSSGLPKVDEASSVEQKRTSLAYLSYQLPTTYLDPSSCAEPKIS</sequence>
<dbReference type="InParanoid" id="A0A1E1KVV2"/>
<keyword evidence="3" id="KW-1185">Reference proteome</keyword>